<keyword evidence="2" id="KW-0805">Transcription regulation</keyword>
<evidence type="ECO:0000256" key="4">
    <source>
        <dbReference type="ARBA" id="ARBA00023163"/>
    </source>
</evidence>
<dbReference type="AlphaFoldDB" id="A0A4S2DP14"/>
<protein>
    <recommendedName>
        <fullName evidence="6">HTH-type transcriptional regulator SarZ</fullName>
    </recommendedName>
    <alternativeName>
        <fullName evidence="7">Staphylococcal accessory regulator Z</fullName>
    </alternativeName>
</protein>
<dbReference type="GO" id="GO:0003700">
    <property type="term" value="F:DNA-binding transcription factor activity"/>
    <property type="evidence" value="ECO:0007669"/>
    <property type="project" value="InterPro"/>
</dbReference>
<comment type="caution">
    <text evidence="9">The sequence shown here is derived from an EMBL/GenBank/DDBJ whole genome shotgun (WGS) entry which is preliminary data.</text>
</comment>
<dbReference type="PRINTS" id="PR00598">
    <property type="entry name" value="HTHMARR"/>
</dbReference>
<organism evidence="9 10">
    <name type="scientific">Clostridium sartagoforme</name>
    <dbReference type="NCBI Taxonomy" id="84031"/>
    <lineage>
        <taxon>Bacteria</taxon>
        <taxon>Bacillati</taxon>
        <taxon>Bacillota</taxon>
        <taxon>Clostridia</taxon>
        <taxon>Eubacteriales</taxon>
        <taxon>Clostridiaceae</taxon>
        <taxon>Clostridium</taxon>
    </lineage>
</organism>
<evidence type="ECO:0000259" key="8">
    <source>
        <dbReference type="PROSITE" id="PS50995"/>
    </source>
</evidence>
<dbReference type="PROSITE" id="PS50995">
    <property type="entry name" value="HTH_MARR_2"/>
    <property type="match status" value="1"/>
</dbReference>
<evidence type="ECO:0000256" key="1">
    <source>
        <dbReference type="ARBA" id="ARBA00004496"/>
    </source>
</evidence>
<dbReference type="InterPro" id="IPR055166">
    <property type="entry name" value="Transc_reg_Sar_Rot_HTH"/>
</dbReference>
<dbReference type="Pfam" id="PF22381">
    <property type="entry name" value="Staph_reg_Sar_Rot"/>
    <property type="match status" value="1"/>
</dbReference>
<dbReference type="GO" id="GO:0005737">
    <property type="term" value="C:cytoplasm"/>
    <property type="evidence" value="ECO:0007669"/>
    <property type="project" value="UniProtKB-SubCell"/>
</dbReference>
<evidence type="ECO:0000313" key="9">
    <source>
        <dbReference type="EMBL" id="TGY43875.1"/>
    </source>
</evidence>
<evidence type="ECO:0000256" key="5">
    <source>
        <dbReference type="ARBA" id="ARBA00046337"/>
    </source>
</evidence>
<dbReference type="EMBL" id="SRYR01000001">
    <property type="protein sequence ID" value="TGY43875.1"/>
    <property type="molecule type" value="Genomic_DNA"/>
</dbReference>
<evidence type="ECO:0000256" key="3">
    <source>
        <dbReference type="ARBA" id="ARBA00023125"/>
    </source>
</evidence>
<dbReference type="SUPFAM" id="SSF46785">
    <property type="entry name" value="Winged helix' DNA-binding domain"/>
    <property type="match status" value="1"/>
</dbReference>
<dbReference type="PANTHER" id="PTHR42756">
    <property type="entry name" value="TRANSCRIPTIONAL REGULATOR, MARR"/>
    <property type="match status" value="1"/>
</dbReference>
<reference evidence="9 10" key="1">
    <citation type="submission" date="2019-04" db="EMBL/GenBank/DDBJ databases">
        <title>Microbes associate with the intestines of laboratory mice.</title>
        <authorList>
            <person name="Navarre W."/>
            <person name="Wong E."/>
            <person name="Huang K."/>
            <person name="Tropini C."/>
            <person name="Ng K."/>
            <person name="Yu B."/>
        </authorList>
    </citation>
    <scope>NUCLEOTIDE SEQUENCE [LARGE SCALE GENOMIC DNA]</scope>
    <source>
        <strain evidence="9 10">NM50_B9-20</strain>
    </source>
</reference>
<sequence length="150" mass="17378">MQKETSVVNELLVKIFNEILQIEEKTLKSGYFSDLSVREMHTIEAIGSKSKRMMSEVAQDLGITVGTLTTSINRLIKKGYVERSRIEEDRRVVLVELTKKGKVANRLHERFHNEMVKEMMDGLLDDEKEVLITSLNKLNKYFIEKCESIK</sequence>
<comment type="subcellular location">
    <subcellularLocation>
        <location evidence="1">Cytoplasm</location>
    </subcellularLocation>
</comment>
<dbReference type="RefSeq" id="WP_136004661.1">
    <property type="nucleotide sequence ID" value="NZ_SRYR01000001.1"/>
</dbReference>
<gene>
    <name evidence="9" type="ORF">E5347_03405</name>
</gene>
<dbReference type="InterPro" id="IPR036388">
    <property type="entry name" value="WH-like_DNA-bd_sf"/>
</dbReference>
<evidence type="ECO:0000256" key="2">
    <source>
        <dbReference type="ARBA" id="ARBA00023015"/>
    </source>
</evidence>
<dbReference type="Proteomes" id="UP000306888">
    <property type="component" value="Unassembled WGS sequence"/>
</dbReference>
<dbReference type="PANTHER" id="PTHR42756:SF1">
    <property type="entry name" value="TRANSCRIPTIONAL REPRESSOR OF EMRAB OPERON"/>
    <property type="match status" value="1"/>
</dbReference>
<dbReference type="InterPro" id="IPR036390">
    <property type="entry name" value="WH_DNA-bd_sf"/>
</dbReference>
<dbReference type="InterPro" id="IPR000835">
    <property type="entry name" value="HTH_MarR-typ"/>
</dbReference>
<keyword evidence="10" id="KW-1185">Reference proteome</keyword>
<evidence type="ECO:0000256" key="7">
    <source>
        <dbReference type="ARBA" id="ARBA00047207"/>
    </source>
</evidence>
<keyword evidence="4" id="KW-0804">Transcription</keyword>
<evidence type="ECO:0000256" key="6">
    <source>
        <dbReference type="ARBA" id="ARBA00047188"/>
    </source>
</evidence>
<comment type="similarity">
    <text evidence="5">Belongs to the SarZ family.</text>
</comment>
<name>A0A4S2DP14_9CLOT</name>
<feature type="domain" description="HTH marR-type" evidence="8">
    <location>
        <begin position="1"/>
        <end position="140"/>
    </location>
</feature>
<proteinExistence type="inferred from homology"/>
<dbReference type="Gene3D" id="1.10.10.10">
    <property type="entry name" value="Winged helix-like DNA-binding domain superfamily/Winged helix DNA-binding domain"/>
    <property type="match status" value="1"/>
</dbReference>
<dbReference type="GO" id="GO:0003677">
    <property type="term" value="F:DNA binding"/>
    <property type="evidence" value="ECO:0007669"/>
    <property type="project" value="UniProtKB-KW"/>
</dbReference>
<evidence type="ECO:0000313" key="10">
    <source>
        <dbReference type="Proteomes" id="UP000306888"/>
    </source>
</evidence>
<accession>A0A4S2DP14</accession>
<dbReference type="OrthoDB" id="5461037at2"/>
<keyword evidence="3" id="KW-0238">DNA-binding</keyword>
<dbReference type="SMART" id="SM00347">
    <property type="entry name" value="HTH_MARR"/>
    <property type="match status" value="1"/>
</dbReference>